<proteinExistence type="predicted"/>
<dbReference type="AlphaFoldDB" id="A0AAX2BLE5"/>
<gene>
    <name evidence="1" type="ORF">CITRO92_3364</name>
</gene>
<accession>A0AAX2BLE5</accession>
<name>A0AAX2BLE5_CITAM</name>
<organism evidence="1 2">
    <name type="scientific">Citrobacter amalonaticus</name>
    <dbReference type="NCBI Taxonomy" id="35703"/>
    <lineage>
        <taxon>Bacteria</taxon>
        <taxon>Pseudomonadati</taxon>
        <taxon>Pseudomonadota</taxon>
        <taxon>Gammaproteobacteria</taxon>
        <taxon>Enterobacterales</taxon>
        <taxon>Enterobacteriaceae</taxon>
        <taxon>Citrobacter</taxon>
    </lineage>
</organism>
<protein>
    <submittedName>
        <fullName evidence="1">Uncharacterized protein</fullName>
    </submittedName>
</protein>
<evidence type="ECO:0000313" key="2">
    <source>
        <dbReference type="Proteomes" id="UP000245995"/>
    </source>
</evidence>
<dbReference type="Proteomes" id="UP000245995">
    <property type="component" value="Chromosome CITRO92"/>
</dbReference>
<dbReference type="EMBL" id="LT556085">
    <property type="protein sequence ID" value="SAZ91126.1"/>
    <property type="molecule type" value="Genomic_DNA"/>
</dbReference>
<evidence type="ECO:0000313" key="1">
    <source>
        <dbReference type="EMBL" id="SAZ91126.1"/>
    </source>
</evidence>
<sequence>MGSQQTINAITTKTRPRCALVRVFLPHLCANLMIWQTTWGETSCGRLSVVF</sequence>
<reference evidence="1 2" key="1">
    <citation type="submission" date="2016-04" db="EMBL/GenBank/DDBJ databases">
        <authorList>
            <person name="Regsiter A."/>
            <person name="William W."/>
        </authorList>
    </citation>
    <scope>NUCLEOTIDE SEQUENCE [LARGE SCALE GENOMIC DNA]</scope>
    <source>
        <strain evidence="1 2">92</strain>
    </source>
</reference>